<dbReference type="EMBL" id="ACLR01000123">
    <property type="protein sequence ID" value="EEK16870.1"/>
    <property type="molecule type" value="Genomic_DNA"/>
</dbReference>
<organism evidence="3 4">
    <name type="scientific">Porphyromonas uenonis 60-3</name>
    <dbReference type="NCBI Taxonomy" id="596327"/>
    <lineage>
        <taxon>Bacteria</taxon>
        <taxon>Pseudomonadati</taxon>
        <taxon>Bacteroidota</taxon>
        <taxon>Bacteroidia</taxon>
        <taxon>Bacteroidales</taxon>
        <taxon>Porphyromonadaceae</taxon>
        <taxon>Porphyromonas</taxon>
    </lineage>
</organism>
<evidence type="ECO:0000313" key="4">
    <source>
        <dbReference type="Proteomes" id="UP000003303"/>
    </source>
</evidence>
<dbReference type="InterPro" id="IPR025665">
    <property type="entry name" value="Beta-barrel_OMP_2"/>
</dbReference>
<evidence type="ECO:0000256" key="1">
    <source>
        <dbReference type="SAM" id="SignalP"/>
    </source>
</evidence>
<protein>
    <recommendedName>
        <fullName evidence="2">Outer membrane protein beta-barrel domain-containing protein</fullName>
    </recommendedName>
</protein>
<reference evidence="3 4" key="1">
    <citation type="submission" date="2009-04" db="EMBL/GenBank/DDBJ databases">
        <authorList>
            <person name="Sebastian Y."/>
            <person name="Madupu R."/>
            <person name="Durkin A.S."/>
            <person name="Torralba M."/>
            <person name="Methe B."/>
            <person name="Sutton G.G."/>
            <person name="Strausberg R.L."/>
            <person name="Nelson K.E."/>
        </authorList>
    </citation>
    <scope>NUCLEOTIDE SEQUENCE [LARGE SCALE GENOMIC DNA]</scope>
    <source>
        <strain evidence="3 4">60-3</strain>
    </source>
</reference>
<keyword evidence="1" id="KW-0732">Signal</keyword>
<feature type="domain" description="Outer membrane protein beta-barrel" evidence="2">
    <location>
        <begin position="25"/>
        <end position="226"/>
    </location>
</feature>
<dbReference type="RefSeq" id="WP_007365208.1">
    <property type="nucleotide sequence ID" value="NZ_ACLR01000123.1"/>
</dbReference>
<dbReference type="OrthoDB" id="1014137at2"/>
<accession>C2MBF2</accession>
<feature type="signal peptide" evidence="1">
    <location>
        <begin position="1"/>
        <end position="25"/>
    </location>
</feature>
<comment type="caution">
    <text evidence="3">The sequence shown here is derived from an EMBL/GenBank/DDBJ whole genome shotgun (WGS) entry which is preliminary data.</text>
</comment>
<gene>
    <name evidence="3" type="ORF">PORUE0001_0629</name>
</gene>
<dbReference type="AlphaFoldDB" id="C2MBF2"/>
<proteinExistence type="predicted"/>
<dbReference type="Pfam" id="PF13568">
    <property type="entry name" value="OMP_b-brl_2"/>
    <property type="match status" value="1"/>
</dbReference>
<name>C2MBF2_9PORP</name>
<dbReference type="STRING" id="596327.PORUE0001_0629"/>
<evidence type="ECO:0000313" key="3">
    <source>
        <dbReference type="EMBL" id="EEK16870.1"/>
    </source>
</evidence>
<keyword evidence="4" id="KW-1185">Reference proteome</keyword>
<feature type="chain" id="PRO_5002914628" description="Outer membrane protein beta-barrel domain-containing protein" evidence="1">
    <location>
        <begin position="26"/>
        <end position="252"/>
    </location>
</feature>
<dbReference type="Proteomes" id="UP000003303">
    <property type="component" value="Unassembled WGS sequence"/>
</dbReference>
<sequence length="252" mass="28677">MTTRQLHRGAIGLLLALLTTPLLWAQASQESKDDLEFGIKAGLNVGATTPLPKPKAIDKIYTWNPHMNIAIKGWLSYHLPDTKGWHLDTGLEMERKGMYVCTHATDMRINMGEGQEAAWGLFTGNNSTEFINYYLTLPMLVAYHTTSDKFRMQVGFYLSYLMQQSFKVTLDGDGTFNGTPFQPGHLIDLDLSDHFNKLDMGVRIGFDYFFHQRLGLTTQLNMSFEPALDRSFTMMPFPLYNIYAFAGFAYRI</sequence>
<evidence type="ECO:0000259" key="2">
    <source>
        <dbReference type="Pfam" id="PF13568"/>
    </source>
</evidence>